<sequence>MIVSEVDSYGKAVVLISEDLERLLQRQEILCSTGLVACIRSCRDVFRENMCDDIVKWLSDFVHSNFVKSNHSVLDILARALLRRHLEGYANAPVPVSKEAINLSPAFLRYIPFQDVFPAEKKWDISDDLKRECEYGDLTITLPRGGSYNFQASRLQKLIFFDVSLLTSMKIYLLYFYQLTENQINQFWSF</sequence>
<dbReference type="EMBL" id="BSXS01011546">
    <property type="protein sequence ID" value="GMF00766.1"/>
    <property type="molecule type" value="Genomic_DNA"/>
</dbReference>
<protein>
    <submittedName>
        <fullName evidence="1">Unnamed protein product</fullName>
    </submittedName>
</protein>
<comment type="caution">
    <text evidence="1">The sequence shown here is derived from an EMBL/GenBank/DDBJ whole genome shotgun (WGS) entry which is preliminary data.</text>
</comment>
<evidence type="ECO:0000313" key="2">
    <source>
        <dbReference type="Proteomes" id="UP001165064"/>
    </source>
</evidence>
<keyword evidence="2" id="KW-1185">Reference proteome</keyword>
<evidence type="ECO:0000313" key="1">
    <source>
        <dbReference type="EMBL" id="GMF00766.1"/>
    </source>
</evidence>
<organism evidence="1 2">
    <name type="scientific">Ambrosiozyma monospora</name>
    <name type="common">Yeast</name>
    <name type="synonym">Endomycopsis monosporus</name>
    <dbReference type="NCBI Taxonomy" id="43982"/>
    <lineage>
        <taxon>Eukaryota</taxon>
        <taxon>Fungi</taxon>
        <taxon>Dikarya</taxon>
        <taxon>Ascomycota</taxon>
        <taxon>Saccharomycotina</taxon>
        <taxon>Pichiomycetes</taxon>
        <taxon>Pichiales</taxon>
        <taxon>Pichiaceae</taxon>
        <taxon>Ambrosiozyma</taxon>
    </lineage>
</organism>
<dbReference type="Proteomes" id="UP001165064">
    <property type="component" value="Unassembled WGS sequence"/>
</dbReference>
<accession>A0ACB5U461</accession>
<reference evidence="1" key="1">
    <citation type="submission" date="2023-04" db="EMBL/GenBank/DDBJ databases">
        <title>Ambrosiozyma monospora NBRC 10751.</title>
        <authorList>
            <person name="Ichikawa N."/>
            <person name="Sato H."/>
            <person name="Tonouchi N."/>
        </authorList>
    </citation>
    <scope>NUCLEOTIDE SEQUENCE</scope>
    <source>
        <strain evidence="1">NBRC 10751</strain>
    </source>
</reference>
<gene>
    <name evidence="1" type="ORF">Amon02_001108600</name>
</gene>
<proteinExistence type="predicted"/>
<name>A0ACB5U461_AMBMO</name>